<keyword evidence="3" id="KW-1185">Reference proteome</keyword>
<gene>
    <name evidence="2" type="ORF">BAUCODRAFT_38545</name>
</gene>
<dbReference type="EMBL" id="KB445562">
    <property type="protein sequence ID" value="EMC92475.1"/>
    <property type="molecule type" value="Genomic_DNA"/>
</dbReference>
<reference evidence="2 3" key="1">
    <citation type="journal article" date="2012" name="PLoS Pathog.">
        <title>Diverse lifestyles and strategies of plant pathogenesis encoded in the genomes of eighteen Dothideomycetes fungi.</title>
        <authorList>
            <person name="Ohm R.A."/>
            <person name="Feau N."/>
            <person name="Henrissat B."/>
            <person name="Schoch C.L."/>
            <person name="Horwitz B.A."/>
            <person name="Barry K.W."/>
            <person name="Condon B.J."/>
            <person name="Copeland A.C."/>
            <person name="Dhillon B."/>
            <person name="Glaser F."/>
            <person name="Hesse C.N."/>
            <person name="Kosti I."/>
            <person name="LaButti K."/>
            <person name="Lindquist E.A."/>
            <person name="Lucas S."/>
            <person name="Salamov A.A."/>
            <person name="Bradshaw R.E."/>
            <person name="Ciuffetti L."/>
            <person name="Hamelin R.C."/>
            <person name="Kema G.H.J."/>
            <person name="Lawrence C."/>
            <person name="Scott J.A."/>
            <person name="Spatafora J.W."/>
            <person name="Turgeon B.G."/>
            <person name="de Wit P.J.G.M."/>
            <person name="Zhong S."/>
            <person name="Goodwin S.B."/>
            <person name="Grigoriev I.V."/>
        </authorList>
    </citation>
    <scope>NUCLEOTIDE SEQUENCE [LARGE SCALE GENOMIC DNA]</scope>
    <source>
        <strain evidence="2 3">UAMH 10762</strain>
    </source>
</reference>
<feature type="region of interest" description="Disordered" evidence="1">
    <location>
        <begin position="27"/>
        <end position="46"/>
    </location>
</feature>
<sequence length="105" mass="11194">MAIISTVTSGKAHRILQPARARECKLQAAKRNTRARERADGGSGLMAKLRCSNHPRAVPGQPVVEPHPIERPPFAALLCSGEEPEPPVGLRVEACLAGCDLDCCS</sequence>
<evidence type="ECO:0000256" key="1">
    <source>
        <dbReference type="SAM" id="MobiDB-lite"/>
    </source>
</evidence>
<dbReference type="GeneID" id="19113560"/>
<accession>M2N1G5</accession>
<evidence type="ECO:0000313" key="2">
    <source>
        <dbReference type="EMBL" id="EMC92475.1"/>
    </source>
</evidence>
<organism evidence="2 3">
    <name type="scientific">Baudoinia panamericana (strain UAMH 10762)</name>
    <name type="common">Angels' share fungus</name>
    <name type="synonym">Baudoinia compniacensis (strain UAMH 10762)</name>
    <dbReference type="NCBI Taxonomy" id="717646"/>
    <lineage>
        <taxon>Eukaryota</taxon>
        <taxon>Fungi</taxon>
        <taxon>Dikarya</taxon>
        <taxon>Ascomycota</taxon>
        <taxon>Pezizomycotina</taxon>
        <taxon>Dothideomycetes</taxon>
        <taxon>Dothideomycetidae</taxon>
        <taxon>Mycosphaerellales</taxon>
        <taxon>Teratosphaeriaceae</taxon>
        <taxon>Baudoinia</taxon>
    </lineage>
</organism>
<dbReference type="RefSeq" id="XP_007680421.1">
    <property type="nucleotide sequence ID" value="XM_007682231.1"/>
</dbReference>
<name>M2N1G5_BAUPA</name>
<dbReference type="KEGG" id="bcom:BAUCODRAFT_38545"/>
<protein>
    <submittedName>
        <fullName evidence="2">Uncharacterized protein</fullName>
    </submittedName>
</protein>
<dbReference type="Proteomes" id="UP000011761">
    <property type="component" value="Unassembled WGS sequence"/>
</dbReference>
<dbReference type="HOGENOM" id="CLU_2236093_0_0_1"/>
<dbReference type="AlphaFoldDB" id="M2N1G5"/>
<proteinExistence type="predicted"/>
<evidence type="ECO:0000313" key="3">
    <source>
        <dbReference type="Proteomes" id="UP000011761"/>
    </source>
</evidence>